<proteinExistence type="predicted"/>
<evidence type="ECO:0000313" key="3">
    <source>
        <dbReference type="Proteomes" id="UP000249757"/>
    </source>
</evidence>
<organism evidence="2 3">
    <name type="scientific">Pyrenophora tritici-repentis</name>
    <dbReference type="NCBI Taxonomy" id="45151"/>
    <lineage>
        <taxon>Eukaryota</taxon>
        <taxon>Fungi</taxon>
        <taxon>Dikarya</taxon>
        <taxon>Ascomycota</taxon>
        <taxon>Pezizomycotina</taxon>
        <taxon>Dothideomycetes</taxon>
        <taxon>Pleosporomycetidae</taxon>
        <taxon>Pleosporales</taxon>
        <taxon>Pleosporineae</taxon>
        <taxon>Pleosporaceae</taxon>
        <taxon>Pyrenophora</taxon>
    </lineage>
</organism>
<accession>A0A2W1FHD7</accession>
<reference evidence="3" key="4">
    <citation type="journal article" date="2022" name="Microb. Genom.">
        <title>A global pangenome for the wheat fungal pathogen Pyrenophora tritici-repentis and prediction of effector protein structural homology.</title>
        <authorList>
            <person name="Moolhuijzen P.M."/>
            <person name="See P.T."/>
            <person name="Shi G."/>
            <person name="Powell H.R."/>
            <person name="Cockram J."/>
            <person name="Jorgensen L.N."/>
            <person name="Benslimane H."/>
            <person name="Strelkov S.E."/>
            <person name="Turner J."/>
            <person name="Liu Z."/>
            <person name="Moffat C.S."/>
        </authorList>
    </citation>
    <scope>NUCLEOTIDE SEQUENCE [LARGE SCALE GENOMIC DNA]</scope>
</reference>
<reference evidence="2" key="3">
    <citation type="journal article" date="2022" name="bioRxiv">
        <title>A global pangenome for the wheat fungal pathogen Pyrenophora tritici-repentis and prediction of effector protein structural homology.</title>
        <authorList>
            <person name="Moolhuijzen P."/>
            <person name="See P.T."/>
            <person name="Shi G."/>
            <person name="Powell H.R."/>
            <person name="Cockram J."/>
            <person name="Jorgensen L.N."/>
            <person name="Benslimane H."/>
            <person name="Strelkov S.E."/>
            <person name="Turner J."/>
            <person name="Liu Z."/>
            <person name="Moffat C.S."/>
        </authorList>
    </citation>
    <scope>NUCLEOTIDE SEQUENCE</scope>
    <source>
        <strain evidence="2">86-124</strain>
    </source>
</reference>
<keyword evidence="3" id="KW-1185">Reference proteome</keyword>
<dbReference type="AlphaFoldDB" id="A0A2W1FHD7"/>
<reference evidence="2" key="2">
    <citation type="submission" date="2021-05" db="EMBL/GenBank/DDBJ databases">
        <authorList>
            <person name="Moolhuijzen P.M."/>
            <person name="Moffat C.S."/>
        </authorList>
    </citation>
    <scope>NUCLEOTIDE SEQUENCE</scope>
    <source>
        <strain evidence="2">86-124</strain>
    </source>
</reference>
<comment type="caution">
    <text evidence="2">The sequence shown here is derived from an EMBL/GenBank/DDBJ whole genome shotgun (WGS) entry which is preliminary data.</text>
</comment>
<dbReference type="Proteomes" id="UP000245464">
    <property type="component" value="Chromosome 1"/>
</dbReference>
<sequence>MAADRQTLRFEGRFMALAKDSHGDTINVTYYPSSNHKDKTQPSVLRSVYRSNDKQHTGKDIIYDTVCAEIADKATPAVISAKNITVCGYAVWSTLGKFELLSKEQLQTVNGSNTTAGLKRRQDRDIINDLQSAKRRRLELLPSQKKLSMARTKMFRISVGPVQIALRGSPRPEKLAAKEAEEGAQMAVREPSLRWSSTPEEYEEIRNTSWDDIISDLRSWDEMLVPHRD</sequence>
<dbReference type="Proteomes" id="UP000249757">
    <property type="component" value="Unassembled WGS sequence"/>
</dbReference>
<reference evidence="1" key="1">
    <citation type="journal article" date="2018" name="BMC Genomics">
        <title>Comparative genomics of the wheat fungal pathogen Pyrenophora tritici-repentis reveals chromosomal variations and genome plasticity.</title>
        <authorList>
            <person name="Moolhuijzen P."/>
            <person name="See P.T."/>
            <person name="Hane J.K."/>
            <person name="Shi G."/>
            <person name="Liu Z."/>
            <person name="Oliver R.P."/>
            <person name="Moffat C.S."/>
        </authorList>
    </citation>
    <scope>NUCLEOTIDE SEQUENCE [LARGE SCALE GENOMIC DNA]</scope>
    <source>
        <strain evidence="1">M4</strain>
    </source>
</reference>
<evidence type="ECO:0000313" key="1">
    <source>
        <dbReference type="EMBL" id="KAF7578785.1"/>
    </source>
</evidence>
<gene>
    <name evidence="2" type="ORF">Ptr86124_002846</name>
    <name evidence="1" type="ORF">PtrM4_030250</name>
</gene>
<name>A0A2W1FHD7_9PLEO</name>
<evidence type="ECO:0000313" key="2">
    <source>
        <dbReference type="EMBL" id="KAI1517545.1"/>
    </source>
</evidence>
<dbReference type="EMBL" id="NQIK02000001">
    <property type="protein sequence ID" value="KAF7578785.1"/>
    <property type="molecule type" value="Genomic_DNA"/>
</dbReference>
<dbReference type="EMBL" id="NRDI02000003">
    <property type="protein sequence ID" value="KAI1517545.1"/>
    <property type="molecule type" value="Genomic_DNA"/>
</dbReference>
<protein>
    <submittedName>
        <fullName evidence="2">Uncharacterized protein</fullName>
    </submittedName>
</protein>